<dbReference type="EMBL" id="JACEIK010000263">
    <property type="protein sequence ID" value="MCD7453710.1"/>
    <property type="molecule type" value="Genomic_DNA"/>
</dbReference>
<evidence type="ECO:0000256" key="8">
    <source>
        <dbReference type="ARBA" id="ARBA00023136"/>
    </source>
</evidence>
<dbReference type="PROSITE" id="PS50222">
    <property type="entry name" value="EF_HAND_2"/>
    <property type="match status" value="2"/>
</dbReference>
<comment type="subcellular location">
    <subcellularLocation>
        <location evidence="1">Cell membrane</location>
        <topology evidence="1">Peripheral membrane protein</topology>
        <orientation evidence="1">Cytoplasmic side</orientation>
    </subcellularLocation>
    <subcellularLocation>
        <location evidence="2">Endosome membrane</location>
        <topology evidence="2">Peripheral membrane protein</topology>
    </subcellularLocation>
</comment>
<dbReference type="Gene3D" id="1.10.268.20">
    <property type="match status" value="1"/>
</dbReference>
<dbReference type="InterPro" id="IPR045063">
    <property type="entry name" value="Dynamin_N"/>
</dbReference>
<evidence type="ECO:0000313" key="12">
    <source>
        <dbReference type="EMBL" id="MCD7453710.1"/>
    </source>
</evidence>
<keyword evidence="5" id="KW-0547">Nucleotide-binding</keyword>
<keyword evidence="13" id="KW-1185">Reference proteome</keyword>
<keyword evidence="3" id="KW-1003">Cell membrane</keyword>
<dbReference type="Gene3D" id="1.10.238.10">
    <property type="entry name" value="EF-hand"/>
    <property type="match status" value="1"/>
</dbReference>
<gene>
    <name evidence="12" type="primary">EHD1_2</name>
    <name evidence="12" type="ORF">HAX54_021901</name>
</gene>
<dbReference type="InterPro" id="IPR020904">
    <property type="entry name" value="Sc_DH/Rdtase_CS"/>
</dbReference>
<dbReference type="SUPFAM" id="SSF47473">
    <property type="entry name" value="EF-hand"/>
    <property type="match status" value="1"/>
</dbReference>
<dbReference type="InterPro" id="IPR030381">
    <property type="entry name" value="G_DYNAMIN_dom"/>
</dbReference>
<dbReference type="PANTHER" id="PTHR11216">
    <property type="entry name" value="EH DOMAIN"/>
    <property type="match status" value="1"/>
</dbReference>
<reference evidence="12 13" key="1">
    <citation type="journal article" date="2021" name="BMC Genomics">
        <title>Datura genome reveals duplications of psychoactive alkaloid biosynthetic genes and high mutation rate following tissue culture.</title>
        <authorList>
            <person name="Rajewski A."/>
            <person name="Carter-House D."/>
            <person name="Stajich J."/>
            <person name="Litt A."/>
        </authorList>
    </citation>
    <scope>NUCLEOTIDE SEQUENCE [LARGE SCALE GENOMIC DNA]</scope>
    <source>
        <strain evidence="12">AR-01</strain>
    </source>
</reference>
<feature type="domain" description="EH" evidence="9">
    <location>
        <begin position="15"/>
        <end position="88"/>
    </location>
</feature>
<dbReference type="Proteomes" id="UP000823775">
    <property type="component" value="Unassembled WGS sequence"/>
</dbReference>
<accession>A0ABS8S662</accession>
<dbReference type="SUPFAM" id="SSF52540">
    <property type="entry name" value="P-loop containing nucleoside triphosphate hydrolases"/>
    <property type="match status" value="1"/>
</dbReference>
<feature type="domain" description="EF-hand" evidence="10">
    <location>
        <begin position="14"/>
        <end position="49"/>
    </location>
</feature>
<dbReference type="SMART" id="SM00054">
    <property type="entry name" value="EFh"/>
    <property type="match status" value="2"/>
</dbReference>
<evidence type="ECO:0000259" key="9">
    <source>
        <dbReference type="PROSITE" id="PS50031"/>
    </source>
</evidence>
<dbReference type="InterPro" id="IPR040990">
    <property type="entry name" value="DUF5600"/>
</dbReference>
<keyword evidence="8" id="KW-0472">Membrane</keyword>
<keyword evidence="6" id="KW-0967">Endosome</keyword>
<dbReference type="PROSITE" id="PS51718">
    <property type="entry name" value="G_DYNAMIN_2"/>
    <property type="match status" value="1"/>
</dbReference>
<evidence type="ECO:0000313" key="13">
    <source>
        <dbReference type="Proteomes" id="UP000823775"/>
    </source>
</evidence>
<comment type="caution">
    <text evidence="12">The sequence shown here is derived from an EMBL/GenBank/DDBJ whole genome shotgun (WGS) entry which is preliminary data.</text>
</comment>
<dbReference type="SUPFAM" id="SSF51735">
    <property type="entry name" value="NAD(P)-binding Rossmann-fold domains"/>
    <property type="match status" value="1"/>
</dbReference>
<proteinExistence type="predicted"/>
<dbReference type="Pfam" id="PF12763">
    <property type="entry name" value="EH"/>
    <property type="match status" value="1"/>
</dbReference>
<dbReference type="InterPro" id="IPR002048">
    <property type="entry name" value="EF_hand_dom"/>
</dbReference>
<dbReference type="PROSITE" id="PS50031">
    <property type="entry name" value="EH"/>
    <property type="match status" value="1"/>
</dbReference>
<dbReference type="CDD" id="cd00052">
    <property type="entry name" value="EH"/>
    <property type="match status" value="1"/>
</dbReference>
<dbReference type="Pfam" id="PF00350">
    <property type="entry name" value="Dynamin_N"/>
    <property type="match status" value="1"/>
</dbReference>
<dbReference type="InterPro" id="IPR027417">
    <property type="entry name" value="P-loop_NTPase"/>
</dbReference>
<dbReference type="Gene3D" id="3.40.50.720">
    <property type="entry name" value="NAD(P)-binding Rossmann-like Domain"/>
    <property type="match status" value="1"/>
</dbReference>
<evidence type="ECO:0000256" key="4">
    <source>
        <dbReference type="ARBA" id="ARBA00022723"/>
    </source>
</evidence>
<evidence type="ECO:0000259" key="10">
    <source>
        <dbReference type="PROSITE" id="PS50222"/>
    </source>
</evidence>
<dbReference type="PRINTS" id="PR00080">
    <property type="entry name" value="SDRFAMILY"/>
</dbReference>
<sequence length="774" mass="85870">MEVVSVPISSCSKEDQKIYQNWFNFVDSDGDGRITGNDATKLFSLSNLSRPELKQVWAIADSKRQGYLGFNEFVTAMQLISLAQEGSELSSDLLRSKANMEFLSPPSMEGLDALLSKTNGSMKNMNGTNGTIQLQPQPPINLFSRKSRKKIQPSLTAVTSVTDGLKRLYNEKLKPLELTYRFNDFASPALTESDFDAKPMVMLLGQYSTGKTTFIKHLLKCNYPGAHIGPEPTTDRFIVVTSGPDERSIPGNTIAVHADLPFTDLTKFGGAFLSKFECSQLPHSLLDHISFVDTPGVLSGEKQRTQRSYDFTGVISWFAAKCDMILLLFDPHKLDISDEFKRVISSLRGHEDKIRVVLNKADQVDTQQLMRVYGALMWSLGKVLNTPEVVRVYIGSFNDKPVNEEAVGPTGKDLFEKEQDDLLDDLIDIPKKACDRRINEFVKRTRAAKIHSYIISHLKKEMPALMGKSKTQQKLIQNLDTVFEKVQKEFRLPAGDFPSVDHFREVLSHYSINDFEKLKPKMIQAVDDMLSHDIPELLKNFRNPYDIAERLGLEGASVVISSRKQKNVDEAVQKLRDRGIEVSGVVCHVSNAQQRKNLVDKTIQKYGKLDVIVSNAAVNPTVDAILEIKESVLDKLWDINVKAAILFLQDAAPYLQKGSSVVIISSIAAYQPATAMGMYGVTKTALLGLTKALAAEMAPNTRVNCVAPGFVPTHFADFITGNANLRRELEAKTLLNRLGTTQDMAAATAYLASDDAAYITGETLVVAGGMQSRL</sequence>
<keyword evidence="7" id="KW-0106">Calcium</keyword>
<evidence type="ECO:0000256" key="7">
    <source>
        <dbReference type="ARBA" id="ARBA00022837"/>
    </source>
</evidence>
<evidence type="ECO:0000256" key="5">
    <source>
        <dbReference type="ARBA" id="ARBA00022741"/>
    </source>
</evidence>
<evidence type="ECO:0000256" key="1">
    <source>
        <dbReference type="ARBA" id="ARBA00004413"/>
    </source>
</evidence>
<dbReference type="PROSITE" id="PS00061">
    <property type="entry name" value="ADH_SHORT"/>
    <property type="match status" value="1"/>
</dbReference>
<dbReference type="SMART" id="SM00027">
    <property type="entry name" value="EH"/>
    <property type="match status" value="1"/>
</dbReference>
<keyword evidence="4" id="KW-0479">Metal-binding</keyword>
<evidence type="ECO:0000256" key="6">
    <source>
        <dbReference type="ARBA" id="ARBA00022753"/>
    </source>
</evidence>
<dbReference type="CDD" id="cd09913">
    <property type="entry name" value="EHD"/>
    <property type="match status" value="1"/>
</dbReference>
<dbReference type="InterPro" id="IPR002347">
    <property type="entry name" value="SDR_fam"/>
</dbReference>
<dbReference type="Pfam" id="PF13561">
    <property type="entry name" value="adh_short_C2"/>
    <property type="match status" value="1"/>
</dbReference>
<evidence type="ECO:0000256" key="3">
    <source>
        <dbReference type="ARBA" id="ARBA00022475"/>
    </source>
</evidence>
<dbReference type="InterPro" id="IPR031692">
    <property type="entry name" value="EHD_N"/>
</dbReference>
<organism evidence="12 13">
    <name type="scientific">Datura stramonium</name>
    <name type="common">Jimsonweed</name>
    <name type="synonym">Common thornapple</name>
    <dbReference type="NCBI Taxonomy" id="4076"/>
    <lineage>
        <taxon>Eukaryota</taxon>
        <taxon>Viridiplantae</taxon>
        <taxon>Streptophyta</taxon>
        <taxon>Embryophyta</taxon>
        <taxon>Tracheophyta</taxon>
        <taxon>Spermatophyta</taxon>
        <taxon>Magnoliopsida</taxon>
        <taxon>eudicotyledons</taxon>
        <taxon>Gunneridae</taxon>
        <taxon>Pentapetalae</taxon>
        <taxon>asterids</taxon>
        <taxon>lamiids</taxon>
        <taxon>Solanales</taxon>
        <taxon>Solanaceae</taxon>
        <taxon>Solanoideae</taxon>
        <taxon>Datureae</taxon>
        <taxon>Datura</taxon>
    </lineage>
</organism>
<dbReference type="PRINTS" id="PR00081">
    <property type="entry name" value="GDHRDH"/>
</dbReference>
<evidence type="ECO:0000256" key="2">
    <source>
        <dbReference type="ARBA" id="ARBA00004481"/>
    </source>
</evidence>
<protein>
    <submittedName>
        <fullName evidence="12">EH domain-containing protein 1</fullName>
    </submittedName>
</protein>
<dbReference type="InterPro" id="IPR036291">
    <property type="entry name" value="NAD(P)-bd_dom_sf"/>
</dbReference>
<feature type="domain" description="EF-hand" evidence="10">
    <location>
        <begin position="52"/>
        <end position="83"/>
    </location>
</feature>
<dbReference type="Gene3D" id="3.40.50.300">
    <property type="entry name" value="P-loop containing nucleotide triphosphate hydrolases"/>
    <property type="match status" value="1"/>
</dbReference>
<dbReference type="PANTHER" id="PTHR11216:SF163">
    <property type="entry name" value="EH DOMAIN-CONTAINING PROTEIN 1-LIKE ISOFORM X1"/>
    <property type="match status" value="1"/>
</dbReference>
<evidence type="ECO:0000259" key="11">
    <source>
        <dbReference type="PROSITE" id="PS51718"/>
    </source>
</evidence>
<feature type="domain" description="Dynamin-type G" evidence="11">
    <location>
        <begin position="195"/>
        <end position="430"/>
    </location>
</feature>
<dbReference type="InterPro" id="IPR011992">
    <property type="entry name" value="EF-hand-dom_pair"/>
</dbReference>
<dbReference type="Pfam" id="PF18150">
    <property type="entry name" value="DUF5600"/>
    <property type="match status" value="1"/>
</dbReference>
<dbReference type="Pfam" id="PF16880">
    <property type="entry name" value="EHD_N"/>
    <property type="match status" value="1"/>
</dbReference>
<dbReference type="InterPro" id="IPR000261">
    <property type="entry name" value="EH_dom"/>
</dbReference>
<name>A0ABS8S662_DATST</name>